<proteinExistence type="predicted"/>
<protein>
    <submittedName>
        <fullName evidence="1">Uncharacterized protein</fullName>
    </submittedName>
</protein>
<gene>
    <name evidence="1" type="ORF">KT71_000108</name>
</gene>
<dbReference type="HOGENOM" id="CLU_2000019_0_0_6"/>
<organism evidence="1 2">
    <name type="scientific">Congregibacter litoralis KT71</name>
    <dbReference type="NCBI Taxonomy" id="314285"/>
    <lineage>
        <taxon>Bacteria</taxon>
        <taxon>Pseudomonadati</taxon>
        <taxon>Pseudomonadota</taxon>
        <taxon>Gammaproteobacteria</taxon>
        <taxon>Cellvibrionales</taxon>
        <taxon>Halieaceae</taxon>
        <taxon>Congregibacter</taxon>
    </lineage>
</organism>
<reference evidence="1 2" key="2">
    <citation type="journal article" date="2009" name="PLoS ONE">
        <title>The photosynthetic apparatus and its regulation in the aerobic gammaproteobacterium Congregibacter litoralis gen. nov., sp. nov.</title>
        <authorList>
            <person name="Spring S."/>
            <person name="Lunsdorf H."/>
            <person name="Fuchs B.M."/>
            <person name="Tindall B.J."/>
        </authorList>
    </citation>
    <scope>NUCLEOTIDE SEQUENCE [LARGE SCALE GENOMIC DNA]</scope>
    <source>
        <strain evidence="1">KT71</strain>
    </source>
</reference>
<dbReference type="AlphaFoldDB" id="V7HVD5"/>
<reference evidence="1 2" key="1">
    <citation type="journal article" date="2007" name="Proc. Natl. Acad. Sci. U.S.A.">
        <title>Characterization of a marine gammaproteobacterium capable of aerobic anoxygenic photosynthesis.</title>
        <authorList>
            <person name="Fuchs B.M."/>
            <person name="Spring S."/>
            <person name="Teeling H."/>
            <person name="Quast C."/>
            <person name="Wulf J."/>
            <person name="Schattenhofer M."/>
            <person name="Yan S."/>
            <person name="Ferriera S."/>
            <person name="Johnson J."/>
            <person name="Glockner F.O."/>
            <person name="Amann R."/>
        </authorList>
    </citation>
    <scope>NUCLEOTIDE SEQUENCE [LARGE SCALE GENOMIC DNA]</scope>
    <source>
        <strain evidence="1">KT71</strain>
    </source>
</reference>
<accession>V7HVD5</accession>
<dbReference type="STRING" id="314285.KT71_000108"/>
<name>V7HVD5_9GAMM</name>
<keyword evidence="2" id="KW-1185">Reference proteome</keyword>
<dbReference type="Proteomes" id="UP000019205">
    <property type="component" value="Chromosome"/>
</dbReference>
<comment type="caution">
    <text evidence="1">The sequence shown here is derived from an EMBL/GenBank/DDBJ whole genome shotgun (WGS) entry which is preliminary data.</text>
</comment>
<dbReference type="EMBL" id="AAOA02000006">
    <property type="protein sequence ID" value="ESZ89315.1"/>
    <property type="molecule type" value="Genomic_DNA"/>
</dbReference>
<evidence type="ECO:0000313" key="2">
    <source>
        <dbReference type="Proteomes" id="UP000019205"/>
    </source>
</evidence>
<sequence length="124" mass="13176">MGHRDASEEGVTCGASVTRQSESSKSRLIRGFVRVLADYFKAKPMVIVANEGQLTPFAGLGGRSLRNLPLVGLLLSLVGGDARYVNCRSLAYARTLPTAVSSVDVVCEASVTQLSECSKSRLLS</sequence>
<evidence type="ECO:0000313" key="1">
    <source>
        <dbReference type="EMBL" id="ESZ89315.1"/>
    </source>
</evidence>